<dbReference type="InterPro" id="IPR045247">
    <property type="entry name" value="Oye-like"/>
</dbReference>
<keyword evidence="3" id="KW-1185">Reference proteome</keyword>
<evidence type="ECO:0000313" key="2">
    <source>
        <dbReference type="EMBL" id="KAJ3486693.1"/>
    </source>
</evidence>
<sequence length="369" mass="41441">MPQSQKLFQPITIGDIALKHRVVLSPMTRFRNTSQHVPTDLSVEYYSQRGSVPGTLLISEATAIAAKAGGYENIPHLETPVQIAGWNKASHPFISMLWAFGRTADPAFMKRHGLQYVSASDIPLTGFPEPHVLTIEETKEYVQLFARAAVNAVEAGFDGVEVHGANGYLVDQFLQDVCNNRTDEYGGSIENRCRFALEILDAIVNALGTEQKVAIRLSPWEIYQDMRMKDPMPTFRYLVSEIARRYPNLAYLHVTEPRVTGDHDREAGEGEQNDFIREIWGSRAFVSAGGYNRELAVDTAERTGNLIAFGRHYLANPDLPLRLYANHPLNKYNRKTFLLVENSIGYTDYPFAEDLRSRAIESDKANASD</sequence>
<dbReference type="GO" id="GO:0010181">
    <property type="term" value="F:FMN binding"/>
    <property type="evidence" value="ECO:0007669"/>
    <property type="project" value="InterPro"/>
</dbReference>
<dbReference type="InterPro" id="IPR001155">
    <property type="entry name" value="OxRdtase_FMN_N"/>
</dbReference>
<accession>A0AAD5V7N5</accession>
<organism evidence="2 3">
    <name type="scientific">Meripilus lineatus</name>
    <dbReference type="NCBI Taxonomy" id="2056292"/>
    <lineage>
        <taxon>Eukaryota</taxon>
        <taxon>Fungi</taxon>
        <taxon>Dikarya</taxon>
        <taxon>Basidiomycota</taxon>
        <taxon>Agaricomycotina</taxon>
        <taxon>Agaricomycetes</taxon>
        <taxon>Polyporales</taxon>
        <taxon>Meripilaceae</taxon>
        <taxon>Meripilus</taxon>
    </lineage>
</organism>
<gene>
    <name evidence="2" type="ORF">NLI96_g4051</name>
</gene>
<comment type="caution">
    <text evidence="2">The sequence shown here is derived from an EMBL/GenBank/DDBJ whole genome shotgun (WGS) entry which is preliminary data.</text>
</comment>
<feature type="domain" description="NADH:flavin oxidoreductase/NADH oxidase N-terminal" evidence="1">
    <location>
        <begin position="6"/>
        <end position="329"/>
    </location>
</feature>
<dbReference type="AlphaFoldDB" id="A0AAD5V7N5"/>
<dbReference type="GO" id="GO:0003959">
    <property type="term" value="F:NADPH dehydrogenase activity"/>
    <property type="evidence" value="ECO:0007669"/>
    <property type="project" value="TreeGrafter"/>
</dbReference>
<dbReference type="PANTHER" id="PTHR22893">
    <property type="entry name" value="NADH OXIDOREDUCTASE-RELATED"/>
    <property type="match status" value="1"/>
</dbReference>
<reference evidence="2" key="1">
    <citation type="submission" date="2022-07" db="EMBL/GenBank/DDBJ databases">
        <title>Genome Sequence of Physisporinus lineatus.</title>
        <authorList>
            <person name="Buettner E."/>
        </authorList>
    </citation>
    <scope>NUCLEOTIDE SEQUENCE</scope>
    <source>
        <strain evidence="2">VT162</strain>
    </source>
</reference>
<dbReference type="Proteomes" id="UP001212997">
    <property type="component" value="Unassembled WGS sequence"/>
</dbReference>
<dbReference type="InterPro" id="IPR013785">
    <property type="entry name" value="Aldolase_TIM"/>
</dbReference>
<dbReference type="EMBL" id="JANAWD010000113">
    <property type="protein sequence ID" value="KAJ3486693.1"/>
    <property type="molecule type" value="Genomic_DNA"/>
</dbReference>
<evidence type="ECO:0000259" key="1">
    <source>
        <dbReference type="Pfam" id="PF00724"/>
    </source>
</evidence>
<proteinExistence type="predicted"/>
<dbReference type="CDD" id="cd02933">
    <property type="entry name" value="OYE_like_FMN"/>
    <property type="match status" value="1"/>
</dbReference>
<dbReference type="SUPFAM" id="SSF51395">
    <property type="entry name" value="FMN-linked oxidoreductases"/>
    <property type="match status" value="1"/>
</dbReference>
<dbReference type="Gene3D" id="3.20.20.70">
    <property type="entry name" value="Aldolase class I"/>
    <property type="match status" value="1"/>
</dbReference>
<name>A0AAD5V7N5_9APHY</name>
<dbReference type="Pfam" id="PF00724">
    <property type="entry name" value="Oxidored_FMN"/>
    <property type="match status" value="1"/>
</dbReference>
<dbReference type="PANTHER" id="PTHR22893:SF91">
    <property type="entry name" value="NADPH DEHYDROGENASE 2-RELATED"/>
    <property type="match status" value="1"/>
</dbReference>
<protein>
    <recommendedName>
        <fullName evidence="1">NADH:flavin oxidoreductase/NADH oxidase N-terminal domain-containing protein</fullName>
    </recommendedName>
</protein>
<evidence type="ECO:0000313" key="3">
    <source>
        <dbReference type="Proteomes" id="UP001212997"/>
    </source>
</evidence>